<feature type="chain" id="PRO_5013950664" evidence="2">
    <location>
        <begin position="28"/>
        <end position="610"/>
    </location>
</feature>
<sequence>MTKRLSLFLLFLLILVASSLEPKPALAALAHTCADPALTTFSDGLTSKTVTIPAGGGTVEAARIKLPMGSTVCSASTTISKAGGAGAGTPYIWIPATTQHKLIQLKTSDGSLVHVFRQGADNCTASDFIYPSRITVIPGGDVWVGNRLNSNNVTRLGKKAGCVDDGDDDCYECKGTYPTCGNESKGVTFDSDFNIWAGAWTGSCLVRLCGHTDCTDVNGAGGYNIGDKMAINAAGNKQINGFSVYGLIGDSYGNIWSASGPNVTRVDINDAAATAFSTAVGSIYGIGMDNEGDIWIGRHGNTGIWEIDGEDAGGAGIGVIEPAEQCPTAFTNTGLAVGGNNNVWSTGYSGNAVYVVKGENCGQIFYRKGVCTHDGHQPHGMAIDADNHAWLLCDTGEAIKYAFHDDGDVIVANDGNDDIEELQRINLCAIPGVGCSNASGDTYNYSDMTGFRTPKISITIGNFPPIVATNYPQVINDANYPGFSASLNTTFQTCSCSGCRTTTDDLCGNLYCEAPITISSTFLGGDWTLSDLKIHYKDPASKVGGGLVPCGRRCDDPSTAIREDASCTLCHLFILAKRVVDFLLILVISVAILMFVVGGIMLVFAAENPQ</sequence>
<reference evidence="4" key="1">
    <citation type="submission" date="2017-09" db="EMBL/GenBank/DDBJ databases">
        <title>Depth-based differentiation of microbial function through sediment-hosted aquifers and enrichment of novel symbionts in the deep terrestrial subsurface.</title>
        <authorList>
            <person name="Probst A.J."/>
            <person name="Ladd B."/>
            <person name="Jarett J.K."/>
            <person name="Geller-Mcgrath D.E."/>
            <person name="Sieber C.M.K."/>
            <person name="Emerson J.B."/>
            <person name="Anantharaman K."/>
            <person name="Thomas B.C."/>
            <person name="Malmstrom R."/>
            <person name="Stieglmeier M."/>
            <person name="Klingl A."/>
            <person name="Woyke T."/>
            <person name="Ryan C.M."/>
            <person name="Banfield J.F."/>
        </authorList>
    </citation>
    <scope>NUCLEOTIDE SEQUENCE [LARGE SCALE GENOMIC DNA]</scope>
</reference>
<evidence type="ECO:0000256" key="2">
    <source>
        <dbReference type="SAM" id="SignalP"/>
    </source>
</evidence>
<dbReference type="Proteomes" id="UP000230088">
    <property type="component" value="Unassembled WGS sequence"/>
</dbReference>
<evidence type="ECO:0000313" key="3">
    <source>
        <dbReference type="EMBL" id="PIS39223.1"/>
    </source>
</evidence>
<name>A0A2H0YN71_9BACT</name>
<feature type="transmembrane region" description="Helical" evidence="1">
    <location>
        <begin position="582"/>
        <end position="606"/>
    </location>
</feature>
<dbReference type="EMBL" id="PEYD01000060">
    <property type="protein sequence ID" value="PIS39223.1"/>
    <property type="molecule type" value="Genomic_DNA"/>
</dbReference>
<proteinExistence type="predicted"/>
<protein>
    <submittedName>
        <fullName evidence="3">Uncharacterized protein</fullName>
    </submittedName>
</protein>
<comment type="caution">
    <text evidence="3">The sequence shown here is derived from an EMBL/GenBank/DDBJ whole genome shotgun (WGS) entry which is preliminary data.</text>
</comment>
<organism evidence="3 4">
    <name type="scientific">Candidatus Nealsonbacteria bacterium CG08_land_8_20_14_0_20_38_20</name>
    <dbReference type="NCBI Taxonomy" id="1974705"/>
    <lineage>
        <taxon>Bacteria</taxon>
        <taxon>Candidatus Nealsoniibacteriota</taxon>
    </lineage>
</organism>
<evidence type="ECO:0000313" key="4">
    <source>
        <dbReference type="Proteomes" id="UP000230088"/>
    </source>
</evidence>
<keyword evidence="1" id="KW-0472">Membrane</keyword>
<accession>A0A2H0YN71</accession>
<evidence type="ECO:0000256" key="1">
    <source>
        <dbReference type="SAM" id="Phobius"/>
    </source>
</evidence>
<gene>
    <name evidence="3" type="ORF">COT33_03155</name>
</gene>
<keyword evidence="2" id="KW-0732">Signal</keyword>
<keyword evidence="1" id="KW-1133">Transmembrane helix</keyword>
<dbReference type="Gene3D" id="2.130.10.10">
    <property type="entry name" value="YVTN repeat-like/Quinoprotein amine dehydrogenase"/>
    <property type="match status" value="1"/>
</dbReference>
<dbReference type="SUPFAM" id="SSF63829">
    <property type="entry name" value="Calcium-dependent phosphotriesterase"/>
    <property type="match status" value="1"/>
</dbReference>
<feature type="signal peptide" evidence="2">
    <location>
        <begin position="1"/>
        <end position="27"/>
    </location>
</feature>
<keyword evidence="1" id="KW-0812">Transmembrane</keyword>
<dbReference type="AlphaFoldDB" id="A0A2H0YN71"/>
<feature type="non-terminal residue" evidence="3">
    <location>
        <position position="610"/>
    </location>
</feature>
<dbReference type="InterPro" id="IPR015943">
    <property type="entry name" value="WD40/YVTN_repeat-like_dom_sf"/>
</dbReference>